<sequence>MFGCLTAHGIDVEWKRIKFVLAIRELSGSHTGECINAAIEKILEEWEISRSKCHVFLRDGAANMKKALEGSFQHADCAAHKMNLAVKSTLSSGRPVIEQCLRKCRSIAGHFAGSLGSVARGYLREIQKDLQLPANNIIQDITTRWNYTLKMVERLLQQKRAVETYFGRHEPAIEVLSAREWRLLKQLIDHLEPADAFTRDVCKNDSHLGLKIATWRMLLKEVESAEVLELAEEKIYWNCGLALFLDPRFEDRCVSDGNKLGG</sequence>
<protein>
    <submittedName>
        <fullName evidence="7">Transposase</fullName>
    </submittedName>
</protein>
<keyword evidence="2" id="KW-0479">Metal-binding</keyword>
<dbReference type="SUPFAM" id="SSF53098">
    <property type="entry name" value="Ribonuclease H-like"/>
    <property type="match status" value="1"/>
</dbReference>
<dbReference type="PANTHER" id="PTHR46481:SF10">
    <property type="entry name" value="ZINC FINGER BED DOMAIN-CONTAINING PROTEIN 39"/>
    <property type="match status" value="1"/>
</dbReference>
<organism evidence="6 7">
    <name type="scientific">Ditylenchus dipsaci</name>
    <dbReference type="NCBI Taxonomy" id="166011"/>
    <lineage>
        <taxon>Eukaryota</taxon>
        <taxon>Metazoa</taxon>
        <taxon>Ecdysozoa</taxon>
        <taxon>Nematoda</taxon>
        <taxon>Chromadorea</taxon>
        <taxon>Rhabditida</taxon>
        <taxon>Tylenchina</taxon>
        <taxon>Tylenchomorpha</taxon>
        <taxon>Sphaerularioidea</taxon>
        <taxon>Anguinidae</taxon>
        <taxon>Anguininae</taxon>
        <taxon>Ditylenchus</taxon>
    </lineage>
</organism>
<evidence type="ECO:0000313" key="7">
    <source>
        <dbReference type="WBParaSite" id="jg25409"/>
    </source>
</evidence>
<name>A0A915E0J5_9BILA</name>
<dbReference type="GO" id="GO:0005634">
    <property type="term" value="C:nucleus"/>
    <property type="evidence" value="ECO:0007669"/>
    <property type="project" value="UniProtKB-SubCell"/>
</dbReference>
<comment type="subcellular location">
    <subcellularLocation>
        <location evidence="1">Nucleus</location>
    </subcellularLocation>
</comment>
<keyword evidence="4" id="KW-0862">Zinc</keyword>
<reference evidence="7" key="1">
    <citation type="submission" date="2022-11" db="UniProtKB">
        <authorList>
            <consortium name="WormBaseParasite"/>
        </authorList>
    </citation>
    <scope>IDENTIFICATION</scope>
</reference>
<proteinExistence type="predicted"/>
<dbReference type="AlphaFoldDB" id="A0A915E0J5"/>
<dbReference type="WBParaSite" id="jg25409">
    <property type="protein sequence ID" value="jg25409"/>
    <property type="gene ID" value="jg25409"/>
</dbReference>
<keyword evidence="3" id="KW-0863">Zinc-finger</keyword>
<evidence type="ECO:0000256" key="4">
    <source>
        <dbReference type="ARBA" id="ARBA00022833"/>
    </source>
</evidence>
<accession>A0A915E0J5</accession>
<evidence type="ECO:0000256" key="1">
    <source>
        <dbReference type="ARBA" id="ARBA00004123"/>
    </source>
</evidence>
<dbReference type="PANTHER" id="PTHR46481">
    <property type="entry name" value="ZINC FINGER BED DOMAIN-CONTAINING PROTEIN 4"/>
    <property type="match status" value="1"/>
</dbReference>
<dbReference type="InterPro" id="IPR012337">
    <property type="entry name" value="RNaseH-like_sf"/>
</dbReference>
<evidence type="ECO:0000256" key="3">
    <source>
        <dbReference type="ARBA" id="ARBA00022771"/>
    </source>
</evidence>
<evidence type="ECO:0000313" key="6">
    <source>
        <dbReference type="Proteomes" id="UP000887574"/>
    </source>
</evidence>
<dbReference type="GO" id="GO:0008270">
    <property type="term" value="F:zinc ion binding"/>
    <property type="evidence" value="ECO:0007669"/>
    <property type="project" value="UniProtKB-KW"/>
</dbReference>
<keyword evidence="6" id="KW-1185">Reference proteome</keyword>
<dbReference type="InterPro" id="IPR052035">
    <property type="entry name" value="ZnF_BED_domain_contain"/>
</dbReference>
<evidence type="ECO:0000256" key="5">
    <source>
        <dbReference type="ARBA" id="ARBA00023242"/>
    </source>
</evidence>
<dbReference type="Proteomes" id="UP000887574">
    <property type="component" value="Unplaced"/>
</dbReference>
<evidence type="ECO:0000256" key="2">
    <source>
        <dbReference type="ARBA" id="ARBA00022723"/>
    </source>
</evidence>
<keyword evidence="5" id="KW-0539">Nucleus</keyword>